<accession>A0ABX6T962</accession>
<evidence type="ECO:0000313" key="2">
    <source>
        <dbReference type="Proteomes" id="UP000516105"/>
    </source>
</evidence>
<name>A0ABX6T962_9SPHN</name>
<keyword evidence="2" id="KW-1185">Reference proteome</keyword>
<dbReference type="EMBL" id="CP060782">
    <property type="protein sequence ID" value="QNP46074.1"/>
    <property type="molecule type" value="Genomic_DNA"/>
</dbReference>
<dbReference type="RefSeq" id="WP_187709027.1">
    <property type="nucleotide sequence ID" value="NZ_CP060782.1"/>
</dbReference>
<dbReference type="Gene3D" id="3.30.460.40">
    <property type="match status" value="1"/>
</dbReference>
<dbReference type="Proteomes" id="UP000516105">
    <property type="component" value="Chromosome"/>
</dbReference>
<proteinExistence type="predicted"/>
<dbReference type="InterPro" id="IPR043519">
    <property type="entry name" value="NT_sf"/>
</dbReference>
<evidence type="ECO:0000313" key="1">
    <source>
        <dbReference type="EMBL" id="QNP46074.1"/>
    </source>
</evidence>
<dbReference type="SUPFAM" id="SSF81301">
    <property type="entry name" value="Nucleotidyltransferase"/>
    <property type="match status" value="1"/>
</dbReference>
<reference evidence="1 2" key="1">
    <citation type="submission" date="2020-08" db="EMBL/GenBank/DDBJ databases">
        <title>Genome sequence of Sphingomonas sediminicola KACC 15039T.</title>
        <authorList>
            <person name="Hyun D.-W."/>
            <person name="Bae J.-W."/>
        </authorList>
    </citation>
    <scope>NUCLEOTIDE SEQUENCE [LARGE SCALE GENOMIC DNA]</scope>
    <source>
        <strain evidence="1 2">KACC 15039</strain>
    </source>
</reference>
<protein>
    <recommendedName>
        <fullName evidence="3">Nucleotidyltransferase family protein</fullName>
    </recommendedName>
</protein>
<evidence type="ECO:0008006" key="3">
    <source>
        <dbReference type="Google" id="ProtNLM"/>
    </source>
</evidence>
<sequence length="151" mass="16675">MVMTPALAETLAMVSEAASCARNPWWIIGSAAVVLHGRSIDQVKDVDLVMSAPDGEEFLKRVGERPQSGKPNDRFRSLVFGTWTKPPIPVEVMAGFSVATPDGWRDVALSTREEVTVQGQRVYVPSVDELIRLLRTFGRAKDHSRADLLQD</sequence>
<organism evidence="1 2">
    <name type="scientific">Sphingomonas sediminicola</name>
    <dbReference type="NCBI Taxonomy" id="386874"/>
    <lineage>
        <taxon>Bacteria</taxon>
        <taxon>Pseudomonadati</taxon>
        <taxon>Pseudomonadota</taxon>
        <taxon>Alphaproteobacteria</taxon>
        <taxon>Sphingomonadales</taxon>
        <taxon>Sphingomonadaceae</taxon>
        <taxon>Sphingomonas</taxon>
    </lineage>
</organism>
<gene>
    <name evidence="1" type="ORF">H9L14_02030</name>
</gene>